<dbReference type="EMBL" id="BARS01001822">
    <property type="protein sequence ID" value="GAF76730.1"/>
    <property type="molecule type" value="Genomic_DNA"/>
</dbReference>
<name>X0TKW9_9ZZZZ</name>
<feature type="non-terminal residue" evidence="1">
    <location>
        <position position="1"/>
    </location>
</feature>
<evidence type="ECO:0000313" key="1">
    <source>
        <dbReference type="EMBL" id="GAF76730.1"/>
    </source>
</evidence>
<accession>X0TKW9</accession>
<sequence length="34" mass="3900">EINRSPPFVYSENKIILTREAGEGWMCLCEISVD</sequence>
<comment type="caution">
    <text evidence="1">The sequence shown here is derived from an EMBL/GenBank/DDBJ whole genome shotgun (WGS) entry which is preliminary data.</text>
</comment>
<gene>
    <name evidence="1" type="ORF">S01H1_03325</name>
</gene>
<proteinExistence type="predicted"/>
<organism evidence="1">
    <name type="scientific">marine sediment metagenome</name>
    <dbReference type="NCBI Taxonomy" id="412755"/>
    <lineage>
        <taxon>unclassified sequences</taxon>
        <taxon>metagenomes</taxon>
        <taxon>ecological metagenomes</taxon>
    </lineage>
</organism>
<protein>
    <submittedName>
        <fullName evidence="1">Uncharacterized protein</fullName>
    </submittedName>
</protein>
<dbReference type="AlphaFoldDB" id="X0TKW9"/>
<reference evidence="1" key="1">
    <citation type="journal article" date="2014" name="Front. Microbiol.">
        <title>High frequency of phylogenetically diverse reductive dehalogenase-homologous genes in deep subseafloor sedimentary metagenomes.</title>
        <authorList>
            <person name="Kawai M."/>
            <person name="Futagami T."/>
            <person name="Toyoda A."/>
            <person name="Takaki Y."/>
            <person name="Nishi S."/>
            <person name="Hori S."/>
            <person name="Arai W."/>
            <person name="Tsubouchi T."/>
            <person name="Morono Y."/>
            <person name="Uchiyama I."/>
            <person name="Ito T."/>
            <person name="Fujiyama A."/>
            <person name="Inagaki F."/>
            <person name="Takami H."/>
        </authorList>
    </citation>
    <scope>NUCLEOTIDE SEQUENCE</scope>
    <source>
        <strain evidence="1">Expedition CK06-06</strain>
    </source>
</reference>